<dbReference type="PANTHER" id="PTHR42788:SF13">
    <property type="entry name" value="ALIPHATIC SULFONATES IMPORT ATP-BINDING PROTEIN SSUB"/>
    <property type="match status" value="1"/>
</dbReference>
<dbReference type="Gene3D" id="3.40.50.300">
    <property type="entry name" value="P-loop containing nucleotide triphosphate hydrolases"/>
    <property type="match status" value="1"/>
</dbReference>
<evidence type="ECO:0000256" key="1">
    <source>
        <dbReference type="ARBA" id="ARBA00022448"/>
    </source>
</evidence>
<dbReference type="RefSeq" id="WP_062819530.1">
    <property type="nucleotide sequence ID" value="NZ_CP014352.1"/>
</dbReference>
<dbReference type="InterPro" id="IPR050166">
    <property type="entry name" value="ABC_transporter_ATP-bind"/>
</dbReference>
<dbReference type="SUPFAM" id="SSF52540">
    <property type="entry name" value="P-loop containing nucleoside triphosphate hydrolases"/>
    <property type="match status" value="1"/>
</dbReference>
<keyword evidence="8" id="KW-1185">Reference proteome</keyword>
<dbReference type="InterPro" id="IPR017871">
    <property type="entry name" value="ABC_transporter-like_CS"/>
</dbReference>
<keyword evidence="1" id="KW-0813">Transport</keyword>
<keyword evidence="2" id="KW-0547">Nucleotide-binding</keyword>
<organism evidence="5 7">
    <name type="scientific">Acidipropionibacterium acidipropionici</name>
    <dbReference type="NCBI Taxonomy" id="1748"/>
    <lineage>
        <taxon>Bacteria</taxon>
        <taxon>Bacillati</taxon>
        <taxon>Actinomycetota</taxon>
        <taxon>Actinomycetes</taxon>
        <taxon>Propionibacteriales</taxon>
        <taxon>Propionibacteriaceae</taxon>
        <taxon>Acidipropionibacterium</taxon>
    </lineage>
</organism>
<evidence type="ECO:0000256" key="3">
    <source>
        <dbReference type="ARBA" id="ARBA00022840"/>
    </source>
</evidence>
<dbReference type="SMART" id="SM00382">
    <property type="entry name" value="AAA"/>
    <property type="match status" value="1"/>
</dbReference>
<accession>A0AAC8YF79</accession>
<evidence type="ECO:0000259" key="4">
    <source>
        <dbReference type="PROSITE" id="PS50893"/>
    </source>
</evidence>
<dbReference type="EMBL" id="CP015970">
    <property type="protein sequence ID" value="AOZ46904.1"/>
    <property type="molecule type" value="Genomic_DNA"/>
</dbReference>
<dbReference type="Pfam" id="PF00005">
    <property type="entry name" value="ABC_tran"/>
    <property type="match status" value="1"/>
</dbReference>
<dbReference type="PANTHER" id="PTHR42788">
    <property type="entry name" value="TAURINE IMPORT ATP-BINDING PROTEIN-RELATED"/>
    <property type="match status" value="1"/>
</dbReference>
<evidence type="ECO:0000313" key="5">
    <source>
        <dbReference type="EMBL" id="AMS05429.1"/>
    </source>
</evidence>
<dbReference type="AlphaFoldDB" id="A0AAC8YF79"/>
<evidence type="ECO:0000313" key="6">
    <source>
        <dbReference type="EMBL" id="AOZ46904.1"/>
    </source>
</evidence>
<dbReference type="InterPro" id="IPR003439">
    <property type="entry name" value="ABC_transporter-like_ATP-bd"/>
</dbReference>
<dbReference type="Proteomes" id="UP000075221">
    <property type="component" value="Chromosome"/>
</dbReference>
<evidence type="ECO:0000313" key="7">
    <source>
        <dbReference type="Proteomes" id="UP000075221"/>
    </source>
</evidence>
<dbReference type="Proteomes" id="UP000178666">
    <property type="component" value="Chromosome"/>
</dbReference>
<keyword evidence="3 5" id="KW-0067">ATP-binding</keyword>
<evidence type="ECO:0000256" key="2">
    <source>
        <dbReference type="ARBA" id="ARBA00022741"/>
    </source>
</evidence>
<name>A0AAC8YF79_9ACTN</name>
<dbReference type="InterPro" id="IPR027417">
    <property type="entry name" value="P-loop_NTPase"/>
</dbReference>
<dbReference type="CDD" id="cd03293">
    <property type="entry name" value="ABC_NrtD_SsuB_transporters"/>
    <property type="match status" value="1"/>
</dbReference>
<dbReference type="GO" id="GO:0005524">
    <property type="term" value="F:ATP binding"/>
    <property type="evidence" value="ECO:0007669"/>
    <property type="project" value="UniProtKB-KW"/>
</dbReference>
<dbReference type="InterPro" id="IPR003593">
    <property type="entry name" value="AAA+_ATPase"/>
</dbReference>
<reference evidence="6 8" key="1">
    <citation type="journal article" date="2016" name="Plant Dis.">
        <title>Improved production of propionic acid using genome shuffling.</title>
        <authorList>
            <person name="Luna-Flores C.H."/>
            <person name="Palfreyman R.W."/>
            <person name="Kromer J.O."/>
            <person name="Nielsen L.K."/>
            <person name="Marcellin E."/>
        </authorList>
    </citation>
    <scope>NUCLEOTIDE SEQUENCE [LARGE SCALE GENOMIC DNA]</scope>
    <source>
        <strain evidence="6 8">F3E8</strain>
    </source>
</reference>
<feature type="domain" description="ABC transporter" evidence="4">
    <location>
        <begin position="12"/>
        <end position="245"/>
    </location>
</feature>
<gene>
    <name evidence="6" type="ORF">A8L58_09580</name>
    <name evidence="5" type="ORF">AXH35_08125</name>
</gene>
<proteinExistence type="predicted"/>
<protein>
    <submittedName>
        <fullName evidence="5">ABC transporter ATP-binding protein</fullName>
    </submittedName>
</protein>
<dbReference type="EMBL" id="CP014352">
    <property type="protein sequence ID" value="AMS05429.1"/>
    <property type="molecule type" value="Genomic_DNA"/>
</dbReference>
<evidence type="ECO:0000313" key="8">
    <source>
        <dbReference type="Proteomes" id="UP000178666"/>
    </source>
</evidence>
<dbReference type="PROSITE" id="PS00211">
    <property type="entry name" value="ABC_TRANSPORTER_1"/>
    <property type="match status" value="1"/>
</dbReference>
<sequence length="264" mass="29186">MSTATAEALESLEIQGVSKTFITHKSPVPALSATDLSVRPREFVSLLGPSGCGKSTLLRIIAGLTKATDGQVSINGREVTGPGPDRGMVFQAYTLFPWRSVLRNITFGLEQQRRRKPDARKVADEYIDLVGLRGFENSYPSALSGGMKQRVALARALAADPEVLLLDEPFGALDMQTRESMQDLLRKVWERTRTTVIMVTHDIDEAVLLSDRVVVMTGRPGVIQEIIPIELPVERTGQTRLSEEFMRYRRKATLALHGQPVDEA</sequence>
<reference evidence="5 7" key="2">
    <citation type="submission" date="2016-02" db="EMBL/GenBank/DDBJ databases">
        <title>Complete Genome Sequence of Propionibacterium acidipropionici ATCC 55737.</title>
        <authorList>
            <person name="Luna Flores C.H."/>
            <person name="Nielsen L.K."/>
            <person name="Marcellin E."/>
        </authorList>
    </citation>
    <scope>NUCLEOTIDE SEQUENCE [LARGE SCALE GENOMIC DNA]</scope>
    <source>
        <strain evidence="5 7">ATCC 55737</strain>
    </source>
</reference>
<dbReference type="PROSITE" id="PS50893">
    <property type="entry name" value="ABC_TRANSPORTER_2"/>
    <property type="match status" value="1"/>
</dbReference>
<dbReference type="GO" id="GO:0016887">
    <property type="term" value="F:ATP hydrolysis activity"/>
    <property type="evidence" value="ECO:0007669"/>
    <property type="project" value="InterPro"/>
</dbReference>